<dbReference type="EMBL" id="JACXVP010000002">
    <property type="protein sequence ID" value="KAG5620815.1"/>
    <property type="molecule type" value="Genomic_DNA"/>
</dbReference>
<proteinExistence type="predicted"/>
<dbReference type="Proteomes" id="UP000824120">
    <property type="component" value="Chromosome 2"/>
</dbReference>
<sequence>MGGECYFEIVAPYVQHLKILGLGDLSSLIHADLTYHSSDYHRLDNVIDKIIVKDHLTRVACANELIIPSLHDFHVDVAKRRHFITIVGVQMIDDKFFVEQIHLPWHRQTLCLENLTILPIVNLKTLKVILQWSPFIEDETIELTELMKCLLEHANYLEKLIIVAENSGCSKVIQSLLALPRVSNTIVVSLKSVAGVEY</sequence>
<evidence type="ECO:0000313" key="2">
    <source>
        <dbReference type="Proteomes" id="UP000824120"/>
    </source>
</evidence>
<organism evidence="1 2">
    <name type="scientific">Solanum commersonii</name>
    <name type="common">Commerson's wild potato</name>
    <name type="synonym">Commerson's nightshade</name>
    <dbReference type="NCBI Taxonomy" id="4109"/>
    <lineage>
        <taxon>Eukaryota</taxon>
        <taxon>Viridiplantae</taxon>
        <taxon>Streptophyta</taxon>
        <taxon>Embryophyta</taxon>
        <taxon>Tracheophyta</taxon>
        <taxon>Spermatophyta</taxon>
        <taxon>Magnoliopsida</taxon>
        <taxon>eudicotyledons</taxon>
        <taxon>Gunneridae</taxon>
        <taxon>Pentapetalae</taxon>
        <taxon>asterids</taxon>
        <taxon>lamiids</taxon>
        <taxon>Solanales</taxon>
        <taxon>Solanaceae</taxon>
        <taxon>Solanoideae</taxon>
        <taxon>Solaneae</taxon>
        <taxon>Solanum</taxon>
    </lineage>
</organism>
<gene>
    <name evidence="1" type="ORF">H5410_006033</name>
</gene>
<protein>
    <recommendedName>
        <fullName evidence="3">FBD domain-containing protein</fullName>
    </recommendedName>
</protein>
<evidence type="ECO:0008006" key="3">
    <source>
        <dbReference type="Google" id="ProtNLM"/>
    </source>
</evidence>
<name>A0A9J6AA24_SOLCO</name>
<keyword evidence="2" id="KW-1185">Reference proteome</keyword>
<dbReference type="OrthoDB" id="1300531at2759"/>
<comment type="caution">
    <text evidence="1">The sequence shown here is derived from an EMBL/GenBank/DDBJ whole genome shotgun (WGS) entry which is preliminary data.</text>
</comment>
<reference evidence="1 2" key="1">
    <citation type="submission" date="2020-09" db="EMBL/GenBank/DDBJ databases">
        <title>De no assembly of potato wild relative species, Solanum commersonii.</title>
        <authorList>
            <person name="Cho K."/>
        </authorList>
    </citation>
    <scope>NUCLEOTIDE SEQUENCE [LARGE SCALE GENOMIC DNA]</scope>
    <source>
        <strain evidence="1">LZ3.2</strain>
        <tissue evidence="1">Leaf</tissue>
    </source>
</reference>
<evidence type="ECO:0000313" key="1">
    <source>
        <dbReference type="EMBL" id="KAG5620815.1"/>
    </source>
</evidence>
<accession>A0A9J6AA24</accession>
<dbReference type="AlphaFoldDB" id="A0A9J6AA24"/>